<proteinExistence type="predicted"/>
<evidence type="ECO:0000313" key="2">
    <source>
        <dbReference type="Proteomes" id="UP000663623"/>
    </source>
</evidence>
<keyword evidence="2" id="KW-1185">Reference proteome</keyword>
<organism evidence="1 2">
    <name type="scientific">Caldicellulosiruptor diazotrophicus</name>
    <dbReference type="NCBI Taxonomy" id="2806205"/>
    <lineage>
        <taxon>Bacteria</taxon>
        <taxon>Bacillati</taxon>
        <taxon>Bacillota</taxon>
        <taxon>Bacillota incertae sedis</taxon>
        <taxon>Caldicellulosiruptorales</taxon>
        <taxon>Caldicellulosiruptoraceae</taxon>
        <taxon>Caldicellulosiruptor</taxon>
    </lineage>
</organism>
<reference evidence="1 2" key="1">
    <citation type="submission" date="2021-02" db="EMBL/GenBank/DDBJ databases">
        <title>Nitrogen-fixing ability and nitrogen fixation related genes of thermophilic fermentative bacteria in the genus Caldicellulosiruptor.</title>
        <authorList>
            <person name="Chen Y."/>
            <person name="Nishihara A."/>
            <person name="Haruta S."/>
        </authorList>
    </citation>
    <scope>NUCLEOTIDE SEQUENCE [LARGE SCALE GENOMIC DNA]</scope>
    <source>
        <strain evidence="1 2">YA01</strain>
    </source>
</reference>
<evidence type="ECO:0000313" key="1">
    <source>
        <dbReference type="EMBL" id="BCS80607.1"/>
    </source>
</evidence>
<dbReference type="Gene3D" id="3.40.190.10">
    <property type="entry name" value="Periplasmic binding protein-like II"/>
    <property type="match status" value="2"/>
</dbReference>
<dbReference type="EMBL" id="AP024480">
    <property type="protein sequence ID" value="BCS80607.1"/>
    <property type="molecule type" value="Genomic_DNA"/>
</dbReference>
<dbReference type="PANTHER" id="PTHR43649">
    <property type="entry name" value="ARABINOSE-BINDING PROTEIN-RELATED"/>
    <property type="match status" value="1"/>
</dbReference>
<gene>
    <name evidence="1" type="ORF">CaldiYA01_05670</name>
</gene>
<dbReference type="Proteomes" id="UP000663623">
    <property type="component" value="Chromosome"/>
</dbReference>
<dbReference type="PANTHER" id="PTHR43649:SF12">
    <property type="entry name" value="DIACETYLCHITOBIOSE BINDING PROTEIN DASA"/>
    <property type="match status" value="1"/>
</dbReference>
<dbReference type="Pfam" id="PF13416">
    <property type="entry name" value="SBP_bac_8"/>
    <property type="match status" value="1"/>
</dbReference>
<name>A0ABN6E5D0_9FIRM</name>
<dbReference type="CDD" id="cd13583">
    <property type="entry name" value="PBP2_AlgQ_like_4"/>
    <property type="match status" value="1"/>
</dbReference>
<dbReference type="InterPro" id="IPR050490">
    <property type="entry name" value="Bact_solute-bd_prot1"/>
</dbReference>
<sequence length="526" mass="61361">MKGKKIFVIFLTVAFLISISTLGFSFGKAATSKKLITITTHTTSSQPPAVTDLYKKKLREKFGIDLKTIYIPQSDYVTKMSLLFASNMAPDWIRALRPEYNLNEWIAAGYLIGFTQDEIKKKWPNYLKIWTKEEWDYLYKIVRYSDGKVYSFHGRRIAPVDMAFLYRKEIFDRYNLKFPTTVDEFYKTCIFLRQKTGKVVYLHANAVSGNLSLWAFTGIFLMYGLPELAPRQISYVDPLTKKFVPFAFNQNNYRQALILINKLYKAGCIWKEYATATRDQLDKFRTQGQGIIMWAYPANIGTYNNLYRNTDKDTNWVWSKDVPTAYPGKAYFFKRNPLHFADGHGFNSSISKEKLDRLLEYLNWALSEEGQIFHTYGEYGVTYKKEGNKYVYMSHIQTPTNPAGKYSLQDYGFPFAAPNGFMVAYPQAVETYAPIYAELAKTFLNRPKYYYIREEPMMYTKEEMAERAELESNIMAVVDEYCMKFVTGQLDPSNNKDWQQYLNVLNKVGLQRLITIRINAYNRAKK</sequence>
<dbReference type="InterPro" id="IPR006059">
    <property type="entry name" value="SBP"/>
</dbReference>
<dbReference type="SUPFAM" id="SSF53850">
    <property type="entry name" value="Periplasmic binding protein-like II"/>
    <property type="match status" value="1"/>
</dbReference>
<evidence type="ECO:0008006" key="3">
    <source>
        <dbReference type="Google" id="ProtNLM"/>
    </source>
</evidence>
<dbReference type="RefSeq" id="WP_207181132.1">
    <property type="nucleotide sequence ID" value="NZ_AP024480.1"/>
</dbReference>
<protein>
    <recommendedName>
        <fullName evidence="3">ABC-type sugar transport system periplasmic component-like protein</fullName>
    </recommendedName>
</protein>
<accession>A0ABN6E5D0</accession>